<dbReference type="PaxDb" id="224325-AF_1734"/>
<keyword evidence="4" id="KW-1185">Reference proteome</keyword>
<dbReference type="STRING" id="224325.AF_1734"/>
<evidence type="ECO:0000256" key="1">
    <source>
        <dbReference type="SAM" id="MobiDB-lite"/>
    </source>
</evidence>
<proteinExistence type="predicted"/>
<dbReference type="EnsemblBacteria" id="AAB89521">
    <property type="protein sequence ID" value="AAB89521"/>
    <property type="gene ID" value="AF_1734"/>
</dbReference>
<accession>O28540</accession>
<gene>
    <name evidence="3" type="ordered locus">AF_1734</name>
</gene>
<feature type="transmembrane region" description="Helical" evidence="2">
    <location>
        <begin position="378"/>
        <end position="403"/>
    </location>
</feature>
<evidence type="ECO:0000313" key="3">
    <source>
        <dbReference type="EMBL" id="AAB89521.1"/>
    </source>
</evidence>
<dbReference type="PIR" id="E69466">
    <property type="entry name" value="E69466"/>
</dbReference>
<feature type="transmembrane region" description="Helical" evidence="2">
    <location>
        <begin position="507"/>
        <end position="530"/>
    </location>
</feature>
<feature type="transmembrane region" description="Helical" evidence="2">
    <location>
        <begin position="562"/>
        <end position="587"/>
    </location>
</feature>
<protein>
    <submittedName>
        <fullName evidence="3">Uncharacterized protein</fullName>
    </submittedName>
</protein>
<evidence type="ECO:0000256" key="2">
    <source>
        <dbReference type="SAM" id="Phobius"/>
    </source>
</evidence>
<dbReference type="eggNOG" id="arCOG04450">
    <property type="taxonomic scope" value="Archaea"/>
</dbReference>
<dbReference type="Proteomes" id="UP000002199">
    <property type="component" value="Chromosome"/>
</dbReference>
<organism evidence="3 4">
    <name type="scientific">Archaeoglobus fulgidus (strain ATCC 49558 / DSM 4304 / JCM 9628 / NBRC 100126 / VC-16)</name>
    <dbReference type="NCBI Taxonomy" id="224325"/>
    <lineage>
        <taxon>Archaea</taxon>
        <taxon>Methanobacteriati</taxon>
        <taxon>Methanobacteriota</taxon>
        <taxon>Archaeoglobi</taxon>
        <taxon>Archaeoglobales</taxon>
        <taxon>Archaeoglobaceae</taxon>
        <taxon>Archaeoglobus</taxon>
    </lineage>
</organism>
<feature type="transmembrane region" description="Helical" evidence="2">
    <location>
        <begin position="594"/>
        <end position="613"/>
    </location>
</feature>
<dbReference type="KEGG" id="afu:AF_1734"/>
<feature type="transmembrane region" description="Helical" evidence="2">
    <location>
        <begin position="351"/>
        <end position="371"/>
    </location>
</feature>
<feature type="transmembrane region" description="Helical" evidence="2">
    <location>
        <begin position="323"/>
        <end position="345"/>
    </location>
</feature>
<feature type="transmembrane region" description="Helical" evidence="2">
    <location>
        <begin position="423"/>
        <end position="445"/>
    </location>
</feature>
<reference evidence="3 4" key="1">
    <citation type="journal article" date="1997" name="Nature">
        <title>The complete genome sequence of the hyperthermophilic, sulphate-reducing archaeon Archaeoglobus fulgidus.</title>
        <authorList>
            <person name="Klenk H.P."/>
            <person name="Clayton R.A."/>
            <person name="Tomb J."/>
            <person name="White O."/>
            <person name="Nelson K.E."/>
            <person name="Ketchum K.A."/>
            <person name="Dodson R.J."/>
            <person name="Gwinn M."/>
            <person name="Hickey E.K."/>
            <person name="Peterson J.D."/>
            <person name="Richardson D.L."/>
            <person name="Kerlavage A.R."/>
            <person name="Graham D.E."/>
            <person name="Kyrpides N.C."/>
            <person name="Fleischmann R.D."/>
            <person name="Quackenbush J."/>
            <person name="Lee N.H."/>
            <person name="Sutton G.G."/>
            <person name="Gill S."/>
            <person name="Kirkness E.F."/>
            <person name="Dougherty B.A."/>
            <person name="McKenney K."/>
            <person name="Adams M.D."/>
            <person name="Loftus B."/>
            <person name="Peterson S."/>
            <person name="Reich C.I."/>
            <person name="McNeil L.K."/>
            <person name="Badger J.H."/>
            <person name="Glodek A."/>
            <person name="Zhou L."/>
            <person name="Overbeek R."/>
            <person name="Gocayne J.D."/>
            <person name="Weidman J.F."/>
            <person name="McDonald L."/>
            <person name="Utterback T."/>
            <person name="Cotton M.D."/>
            <person name="Spriggs T."/>
            <person name="Artiach P."/>
            <person name="Kaine B.P."/>
            <person name="Sykes S.M."/>
            <person name="Sadow P.W."/>
            <person name="D'Andrea K.P."/>
            <person name="Bowman C."/>
            <person name="Fujii C."/>
            <person name="Garland S.A."/>
            <person name="Mason T.M."/>
            <person name="Olsen G.J."/>
            <person name="Fraser C.M."/>
            <person name="Smith H.O."/>
            <person name="Woese C.R."/>
            <person name="Venter J.C."/>
        </authorList>
    </citation>
    <scope>NUCLEOTIDE SEQUENCE [LARGE SCALE GENOMIC DNA]</scope>
    <source>
        <strain evidence="4">ATCC 49558 / DSM 4304 / JCM 9628 / NBRC 100126 / VC-16</strain>
    </source>
</reference>
<feature type="transmembrane region" description="Helical" evidence="2">
    <location>
        <begin position="477"/>
        <end position="501"/>
    </location>
</feature>
<keyword evidence="2" id="KW-1133">Transmembrane helix</keyword>
<feature type="transmembrane region" description="Helical" evidence="2">
    <location>
        <begin position="93"/>
        <end position="114"/>
    </location>
</feature>
<feature type="transmembrane region" description="Helical" evidence="2">
    <location>
        <begin position="537"/>
        <end position="556"/>
    </location>
</feature>
<keyword evidence="2" id="KW-0812">Transmembrane</keyword>
<name>O28540_ARCFU</name>
<dbReference type="AlphaFoldDB" id="O28540"/>
<dbReference type="HOGENOM" id="CLU_030328_0_0_2"/>
<sequence>MPNQIHLNNSTSYLSVISQNVPHFYFFPFNDDSHHILHQRLLPACQKDLRFTHDEVLVQGFILFPPNVKIPDNITVFVLKVAKFELKKSRKRYGARSLLLILLAAMFSAAMGYASVLTGIDSDKGIYTANVRVDLGTFKLSEDSDVVLYDGKLFVGQNDKSLAAADELLKYLREEHRKRIEAEFGELAHPVRVSVVYLNPSKITPPRTKAEGGGVKNETESGQLNVNGSEGSKQTSESASKTPAATTVTGGEMTANVTQVEKSSYVPPEDIKTPSLVDRMVLAFLFVIPSYFAVQVFSSSLLEDKLLRRLEVLLSAISRSDLIFGKILPYLLFSLLSSLAVSVYLGSYLAFLFAIPVILLLFSAQTFVVMISRSYREATFLLLVVSLLITIYAFIPAVFSTAIPLSKISPITLLIASVQGEEINLTDLSLSFAHYLIMASMLLYFSMKALNPDIAHGKEIFQKLVEISRLSVTSDSAAFILAFLSISFAFMAELFAVFMIFVLPRQLMIPALLVCVAAVEELIKGLIIFSSPTARRAFFTALGFFAGEKFLILFNVLQEYSIAFLGQFLVLPLILHIATALLIAFTAKFGYGRALMLAAILHAIYDHTVVMLLV</sequence>
<evidence type="ECO:0000313" key="4">
    <source>
        <dbReference type="Proteomes" id="UP000002199"/>
    </source>
</evidence>
<feature type="compositionally biased region" description="Polar residues" evidence="1">
    <location>
        <begin position="220"/>
        <end position="252"/>
    </location>
</feature>
<feature type="transmembrane region" description="Helical" evidence="2">
    <location>
        <begin position="280"/>
        <end position="302"/>
    </location>
</feature>
<keyword evidence="2" id="KW-0472">Membrane</keyword>
<dbReference type="EMBL" id="AE000782">
    <property type="protein sequence ID" value="AAB89521.1"/>
    <property type="molecule type" value="Genomic_DNA"/>
</dbReference>
<feature type="region of interest" description="Disordered" evidence="1">
    <location>
        <begin position="204"/>
        <end position="252"/>
    </location>
</feature>